<feature type="signal peptide" evidence="7">
    <location>
        <begin position="1"/>
        <end position="18"/>
    </location>
</feature>
<dbReference type="SUPFAM" id="SSF53187">
    <property type="entry name" value="Zn-dependent exopeptidases"/>
    <property type="match status" value="1"/>
</dbReference>
<evidence type="ECO:0000313" key="10">
    <source>
        <dbReference type="Proteomes" id="UP000003704"/>
    </source>
</evidence>
<dbReference type="PROSITE" id="PS51257">
    <property type="entry name" value="PROKAR_LIPOPROTEIN"/>
    <property type="match status" value="1"/>
</dbReference>
<dbReference type="FunFam" id="3.40.630.10:FF:000088">
    <property type="entry name" value="Peptidase M20"/>
    <property type="match status" value="1"/>
</dbReference>
<feature type="domain" description="Peptidase M28" evidence="8">
    <location>
        <begin position="320"/>
        <end position="537"/>
    </location>
</feature>
<dbReference type="OrthoDB" id="9778250at2"/>
<dbReference type="PANTHER" id="PTHR12147">
    <property type="entry name" value="METALLOPEPTIDASE M28 FAMILY MEMBER"/>
    <property type="match status" value="1"/>
</dbReference>
<evidence type="ECO:0000256" key="6">
    <source>
        <dbReference type="ARBA" id="ARBA00022833"/>
    </source>
</evidence>
<dbReference type="EMBL" id="AKGD01000001">
    <property type="protein sequence ID" value="EIT70386.1"/>
    <property type="molecule type" value="Genomic_DNA"/>
</dbReference>
<name>I8I326_9GAMM</name>
<keyword evidence="6" id="KW-0862">Zinc</keyword>
<sequence length="573" mass="62730">MTQVRALLLLLVTSLAAAACGRHEAQPAPPPAGTEALSSIDKARAQIDTAGLLGHIRALSSDDFEGRLPGTIGEAKTVDYLSKQFEKMGLAPGNPDGSYVQKVPLVGIRGKATFKLGVGGKTIEMQPNRDFVAATTRFVPEVKVDDSELVFVGYGIQAPEYDWDDYKGLDMKGKTLVMLINDPPIAKADDPEHLDEAMFKGRAMTYYGRWTYKFEIASKLGAAGAIIVHETEPAAYPWAVVESSWGGEQFSLANPDQNMSRVPVQSWITADKARELFTAAGQDFDELKRQSLKREFTPVALPAKASFAISNKIRQVQSQNVVARITGSDPELADEVVIYTAHWDHLGKDTSLKGDTIYNGAVDNASGTAAVLEIAQAFQSLPVKPRRSLLFLAVTAEEQGLLGSQFYAENPLYPLQRTVATINIDAMNVWGRTREMQVIGMGQNTLEDDLAKVLERYGRVTVADEHPEKGSYFRSDQFNFAKQGVPSLYADDGTDVIGKPGYGEQKRQAYTATDYHKPSDEIHSDWDLSGTVADTQALFDLGDKVANDAIWPTWKPGSEFKAKREESLRAAGR</sequence>
<dbReference type="GO" id="GO:0006508">
    <property type="term" value="P:proteolysis"/>
    <property type="evidence" value="ECO:0007669"/>
    <property type="project" value="UniProtKB-KW"/>
</dbReference>
<dbReference type="PATRIC" id="fig|1172194.4.peg.499"/>
<accession>I8I326</accession>
<evidence type="ECO:0000256" key="2">
    <source>
        <dbReference type="ARBA" id="ARBA00022670"/>
    </source>
</evidence>
<evidence type="ECO:0000256" key="7">
    <source>
        <dbReference type="SAM" id="SignalP"/>
    </source>
</evidence>
<keyword evidence="1" id="KW-0031">Aminopeptidase</keyword>
<keyword evidence="5" id="KW-0378">Hydrolase</keyword>
<dbReference type="InterPro" id="IPR046450">
    <property type="entry name" value="PA_dom_sf"/>
</dbReference>
<evidence type="ECO:0000259" key="8">
    <source>
        <dbReference type="Pfam" id="PF04389"/>
    </source>
</evidence>
<evidence type="ECO:0000256" key="4">
    <source>
        <dbReference type="ARBA" id="ARBA00022729"/>
    </source>
</evidence>
<dbReference type="GO" id="GO:0004177">
    <property type="term" value="F:aminopeptidase activity"/>
    <property type="evidence" value="ECO:0007669"/>
    <property type="project" value="UniProtKB-KW"/>
</dbReference>
<proteinExistence type="predicted"/>
<dbReference type="SUPFAM" id="SSF52025">
    <property type="entry name" value="PA domain"/>
    <property type="match status" value="1"/>
</dbReference>
<evidence type="ECO:0000256" key="3">
    <source>
        <dbReference type="ARBA" id="ARBA00022723"/>
    </source>
</evidence>
<comment type="caution">
    <text evidence="9">The sequence shown here is derived from an EMBL/GenBank/DDBJ whole genome shotgun (WGS) entry which is preliminary data.</text>
</comment>
<evidence type="ECO:0000256" key="1">
    <source>
        <dbReference type="ARBA" id="ARBA00022438"/>
    </source>
</evidence>
<dbReference type="Proteomes" id="UP000003704">
    <property type="component" value="Unassembled WGS sequence"/>
</dbReference>
<evidence type="ECO:0000313" key="9">
    <source>
        <dbReference type="EMBL" id="EIT70386.1"/>
    </source>
</evidence>
<reference evidence="9 10" key="1">
    <citation type="journal article" date="2012" name="J. Bacteriol.">
        <title>Genome Sequence of n-Alkane-Degrading Hydrocarboniphaga effusa Strain AP103T (ATCC BAA-332T).</title>
        <authorList>
            <person name="Chang H.K."/>
            <person name="Zylstra G.J."/>
            <person name="Chae J.C."/>
        </authorList>
    </citation>
    <scope>NUCLEOTIDE SEQUENCE [LARGE SCALE GENOMIC DNA]</scope>
    <source>
        <strain evidence="9 10">AP103</strain>
    </source>
</reference>
<dbReference type="CDD" id="cd05660">
    <property type="entry name" value="M28_like_PA"/>
    <property type="match status" value="1"/>
</dbReference>
<keyword evidence="10" id="KW-1185">Reference proteome</keyword>
<protein>
    <submittedName>
        <fullName evidence="9">Peptidase M28</fullName>
    </submittedName>
</protein>
<gene>
    <name evidence="9" type="ORF">WQQ_05230</name>
</gene>
<keyword evidence="2" id="KW-0645">Protease</keyword>
<dbReference type="InterPro" id="IPR045175">
    <property type="entry name" value="M28_fam"/>
</dbReference>
<dbReference type="AlphaFoldDB" id="I8I326"/>
<feature type="chain" id="PRO_5003713659" evidence="7">
    <location>
        <begin position="19"/>
        <end position="573"/>
    </location>
</feature>
<dbReference type="Pfam" id="PF04389">
    <property type="entry name" value="Peptidase_M28"/>
    <property type="match status" value="1"/>
</dbReference>
<keyword evidence="3" id="KW-0479">Metal-binding</keyword>
<keyword evidence="4 7" id="KW-0732">Signal</keyword>
<dbReference type="Gene3D" id="3.50.30.30">
    <property type="match status" value="1"/>
</dbReference>
<dbReference type="PANTHER" id="PTHR12147:SF56">
    <property type="entry name" value="AMINOPEPTIDASE YDR415C-RELATED"/>
    <property type="match status" value="1"/>
</dbReference>
<dbReference type="Gene3D" id="3.40.630.10">
    <property type="entry name" value="Zn peptidases"/>
    <property type="match status" value="2"/>
</dbReference>
<dbReference type="GO" id="GO:0046872">
    <property type="term" value="F:metal ion binding"/>
    <property type="evidence" value="ECO:0007669"/>
    <property type="project" value="UniProtKB-KW"/>
</dbReference>
<dbReference type="CDD" id="cd04821">
    <property type="entry name" value="PA_M28_1_2"/>
    <property type="match status" value="1"/>
</dbReference>
<dbReference type="STRING" id="1172194.WQQ_05230"/>
<dbReference type="GO" id="GO:0008235">
    <property type="term" value="F:metalloexopeptidase activity"/>
    <property type="evidence" value="ECO:0007669"/>
    <property type="project" value="InterPro"/>
</dbReference>
<evidence type="ECO:0000256" key="5">
    <source>
        <dbReference type="ARBA" id="ARBA00022801"/>
    </source>
</evidence>
<dbReference type="InterPro" id="IPR007484">
    <property type="entry name" value="Peptidase_M28"/>
</dbReference>
<dbReference type="RefSeq" id="WP_007183479.1">
    <property type="nucleotide sequence ID" value="NZ_AKGD01000001.1"/>
</dbReference>
<organism evidence="9 10">
    <name type="scientific">Hydrocarboniphaga effusa AP103</name>
    <dbReference type="NCBI Taxonomy" id="1172194"/>
    <lineage>
        <taxon>Bacteria</taxon>
        <taxon>Pseudomonadati</taxon>
        <taxon>Pseudomonadota</taxon>
        <taxon>Gammaproteobacteria</taxon>
        <taxon>Nevskiales</taxon>
        <taxon>Nevskiaceae</taxon>
        <taxon>Hydrocarboniphaga</taxon>
    </lineage>
</organism>